<feature type="compositionally biased region" description="Low complexity" evidence="1">
    <location>
        <begin position="174"/>
        <end position="193"/>
    </location>
</feature>
<evidence type="ECO:0000313" key="3">
    <source>
        <dbReference type="EMBL" id="GII21235.1"/>
    </source>
</evidence>
<gene>
    <name evidence="3" type="ORF">Pme01_08320</name>
</gene>
<evidence type="ECO:0000256" key="1">
    <source>
        <dbReference type="SAM" id="MobiDB-lite"/>
    </source>
</evidence>
<comment type="caution">
    <text evidence="3">The sequence shown here is derived from an EMBL/GenBank/DDBJ whole genome shotgun (WGS) entry which is preliminary data.</text>
</comment>
<dbReference type="Proteomes" id="UP000599074">
    <property type="component" value="Unassembled WGS sequence"/>
</dbReference>
<keyword evidence="4" id="KW-1185">Reference proteome</keyword>
<feature type="region of interest" description="Disordered" evidence="1">
    <location>
        <begin position="234"/>
        <end position="255"/>
    </location>
</feature>
<feature type="transmembrane region" description="Helical" evidence="2">
    <location>
        <begin position="207"/>
        <end position="227"/>
    </location>
</feature>
<organism evidence="3 4">
    <name type="scientific">Planosporangium mesophilum</name>
    <dbReference type="NCBI Taxonomy" id="689768"/>
    <lineage>
        <taxon>Bacteria</taxon>
        <taxon>Bacillati</taxon>
        <taxon>Actinomycetota</taxon>
        <taxon>Actinomycetes</taxon>
        <taxon>Micromonosporales</taxon>
        <taxon>Micromonosporaceae</taxon>
        <taxon>Planosporangium</taxon>
    </lineage>
</organism>
<feature type="region of interest" description="Disordered" evidence="1">
    <location>
        <begin position="133"/>
        <end position="205"/>
    </location>
</feature>
<keyword evidence="2" id="KW-0812">Transmembrane</keyword>
<reference evidence="3" key="1">
    <citation type="submission" date="2021-01" db="EMBL/GenBank/DDBJ databases">
        <title>Whole genome shotgun sequence of Planosporangium mesophilum NBRC 109066.</title>
        <authorList>
            <person name="Komaki H."/>
            <person name="Tamura T."/>
        </authorList>
    </citation>
    <scope>NUCLEOTIDE SEQUENCE</scope>
    <source>
        <strain evidence="3">NBRC 109066</strain>
    </source>
</reference>
<feature type="compositionally biased region" description="Low complexity" evidence="1">
    <location>
        <begin position="143"/>
        <end position="160"/>
    </location>
</feature>
<accession>A0A8J3T648</accession>
<dbReference type="EMBL" id="BOON01000006">
    <property type="protein sequence ID" value="GII21235.1"/>
    <property type="molecule type" value="Genomic_DNA"/>
</dbReference>
<evidence type="ECO:0000313" key="4">
    <source>
        <dbReference type="Proteomes" id="UP000599074"/>
    </source>
</evidence>
<keyword evidence="2" id="KW-0472">Membrane</keyword>
<evidence type="ECO:0008006" key="5">
    <source>
        <dbReference type="Google" id="ProtNLM"/>
    </source>
</evidence>
<evidence type="ECO:0000256" key="2">
    <source>
        <dbReference type="SAM" id="Phobius"/>
    </source>
</evidence>
<keyword evidence="2" id="KW-1133">Transmembrane helix</keyword>
<sequence length="255" mass="25765">MPVHDLAVHALRLLVAGLVVGGVVAIDAPAGYAVTDASLTVSPRQGSPRDPFTVTYRYSSHQVIGMPEVRICGEPTYRFSWDGGPNLGSASPVLDGDWCVTTLRATPPASSSLYRTVSTHTISVVGLSTTYTVTPLPSPTPAATPTRTVTRPPATSAPTPRGQASASAISTPLPAANAGSAAASESAGPAPAAVDQHPAEDTASSTGSLTAIGVLVLVAGAGAFGVLHWRTRRSTPATTAPSSPPDAVDTQPATK</sequence>
<name>A0A8J3T648_9ACTN</name>
<proteinExistence type="predicted"/>
<dbReference type="AlphaFoldDB" id="A0A8J3T648"/>
<protein>
    <recommendedName>
        <fullName evidence="5">LPXTG cell wall anchor domain-containing protein</fullName>
    </recommendedName>
</protein>